<keyword evidence="15" id="KW-1185">Reference proteome</keyword>
<dbReference type="InterPro" id="IPR026593">
    <property type="entry name" value="SecY"/>
</dbReference>
<evidence type="ECO:0000256" key="9">
    <source>
        <dbReference type="ARBA" id="ARBA00039733"/>
    </source>
</evidence>
<evidence type="ECO:0000256" key="5">
    <source>
        <dbReference type="ARBA" id="ARBA00022927"/>
    </source>
</evidence>
<comment type="subunit">
    <text evidence="10">Component of the Sec protein translocase complex. Heterotrimer consisting of SecY, SecE and SecG subunits. The heterotrimers can form oligomers, although 1 heterotrimer is thought to be able to translocate proteins. Interacts with the ribosome. Interacts with SecDF, and other proteins may be involved. Interacts with SecA.</text>
</comment>
<evidence type="ECO:0000256" key="4">
    <source>
        <dbReference type="ARBA" id="ARBA00022692"/>
    </source>
</evidence>
<keyword evidence="10" id="KW-1003">Cell membrane</keyword>
<keyword evidence="8 10" id="KW-0472">Membrane</keyword>
<dbReference type="AlphaFoldDB" id="E3J394"/>
<evidence type="ECO:0000256" key="7">
    <source>
        <dbReference type="ARBA" id="ARBA00023010"/>
    </source>
</evidence>
<dbReference type="STRING" id="298654.FraEuI1c_6207"/>
<protein>
    <recommendedName>
        <fullName evidence="9 10">Protein translocase subunit SecY</fullName>
    </recommendedName>
</protein>
<dbReference type="PRINTS" id="PR00303">
    <property type="entry name" value="SECYTRNLCASE"/>
</dbReference>
<dbReference type="Proteomes" id="UP000002484">
    <property type="component" value="Chromosome"/>
</dbReference>
<evidence type="ECO:0000256" key="12">
    <source>
        <dbReference type="RuleBase" id="RU003484"/>
    </source>
</evidence>
<feature type="transmembrane region" description="Helical" evidence="10">
    <location>
        <begin position="395"/>
        <end position="413"/>
    </location>
</feature>
<feature type="transmembrane region" description="Helical" evidence="10">
    <location>
        <begin position="69"/>
        <end position="96"/>
    </location>
</feature>
<dbReference type="GO" id="GO:0065002">
    <property type="term" value="P:intracellular protein transmembrane transport"/>
    <property type="evidence" value="ECO:0007669"/>
    <property type="project" value="UniProtKB-UniRule"/>
</dbReference>
<dbReference type="PANTHER" id="PTHR10906">
    <property type="entry name" value="SECY/SEC61-ALPHA FAMILY MEMBER"/>
    <property type="match status" value="1"/>
</dbReference>
<dbReference type="HOGENOM" id="CLU_030313_0_0_11"/>
<dbReference type="eggNOG" id="COG0201">
    <property type="taxonomic scope" value="Bacteria"/>
</dbReference>
<dbReference type="KEGG" id="fri:FraEuI1c_6207"/>
<comment type="similarity">
    <text evidence="2 10 13">Belongs to the SecY/SEC61-alpha family.</text>
</comment>
<keyword evidence="7 10" id="KW-0811">Translocation</keyword>
<dbReference type="InterPro" id="IPR002208">
    <property type="entry name" value="SecY/SEC61-alpha"/>
</dbReference>
<accession>E3J394</accession>
<dbReference type="PROSITE" id="PS00755">
    <property type="entry name" value="SECY_1"/>
    <property type="match status" value="1"/>
</dbReference>
<dbReference type="Gene3D" id="1.10.3370.10">
    <property type="entry name" value="SecY subunit domain"/>
    <property type="match status" value="1"/>
</dbReference>
<dbReference type="GO" id="GO:0006605">
    <property type="term" value="P:protein targeting"/>
    <property type="evidence" value="ECO:0007669"/>
    <property type="project" value="UniProtKB-UniRule"/>
</dbReference>
<evidence type="ECO:0000256" key="2">
    <source>
        <dbReference type="ARBA" id="ARBA00005751"/>
    </source>
</evidence>
<keyword evidence="6 10" id="KW-1133">Transmembrane helix</keyword>
<comment type="caution">
    <text evidence="10">Lacks conserved residue(s) required for the propagation of feature annotation.</text>
</comment>
<reference evidence="14 15" key="1">
    <citation type="submission" date="2010-10" db="EMBL/GenBank/DDBJ databases">
        <title>Complete sequence of Frankia sp. EuI1c.</title>
        <authorList>
            <consortium name="US DOE Joint Genome Institute"/>
            <person name="Lucas S."/>
            <person name="Copeland A."/>
            <person name="Lapidus A."/>
            <person name="Cheng J.-F."/>
            <person name="Bruce D."/>
            <person name="Goodwin L."/>
            <person name="Pitluck S."/>
            <person name="Chertkov O."/>
            <person name="Detter J.C."/>
            <person name="Han C."/>
            <person name="Tapia R."/>
            <person name="Land M."/>
            <person name="Hauser L."/>
            <person name="Jeffries C."/>
            <person name="Kyrpides N."/>
            <person name="Ivanova N."/>
            <person name="Mikhailova N."/>
            <person name="Beauchemin N."/>
            <person name="Sen A."/>
            <person name="Sur S.A."/>
            <person name="Gtari M."/>
            <person name="Wall L."/>
            <person name="Tisa L."/>
            <person name="Woyke T."/>
        </authorList>
    </citation>
    <scope>NUCLEOTIDE SEQUENCE [LARGE SCALE GENOMIC DNA]</scope>
    <source>
        <strain evidence="15">DSM 45817 / CECT 9037 / EuI1c</strain>
    </source>
</reference>
<gene>
    <name evidence="10" type="primary">secY</name>
    <name evidence="14" type="ordered locus">FraEuI1c_6207</name>
</gene>
<evidence type="ECO:0000256" key="1">
    <source>
        <dbReference type="ARBA" id="ARBA00004141"/>
    </source>
</evidence>
<evidence type="ECO:0000256" key="13">
    <source>
        <dbReference type="RuleBase" id="RU004349"/>
    </source>
</evidence>
<keyword evidence="4 10" id="KW-0812">Transmembrane</keyword>
<comment type="subcellular location">
    <subcellularLocation>
        <location evidence="10">Cell membrane</location>
        <topology evidence="10">Multi-pass membrane protein</topology>
    </subcellularLocation>
    <subcellularLocation>
        <location evidence="1 12">Membrane</location>
        <topology evidence="1 12">Multi-pass membrane protein</topology>
    </subcellularLocation>
</comment>
<proteinExistence type="inferred from homology"/>
<evidence type="ECO:0000256" key="10">
    <source>
        <dbReference type="HAMAP-Rule" id="MF_01465"/>
    </source>
</evidence>
<evidence type="ECO:0000256" key="3">
    <source>
        <dbReference type="ARBA" id="ARBA00022448"/>
    </source>
</evidence>
<dbReference type="InterPro" id="IPR030659">
    <property type="entry name" value="SecY_CS"/>
</dbReference>
<dbReference type="InParanoid" id="E3J394"/>
<keyword evidence="5 10" id="KW-0653">Protein transport</keyword>
<dbReference type="PIRSF" id="PIRSF004557">
    <property type="entry name" value="SecY"/>
    <property type="match status" value="1"/>
</dbReference>
<comment type="function">
    <text evidence="10 11">The central subunit of the protein translocation channel SecYEG. Consists of two halves formed by TMs 1-5 and 6-10. These two domains form a lateral gate at the front which open onto the bilayer between TMs 2 and 7, and are clamped together by SecE at the back. The channel is closed by both a pore ring composed of hydrophobic SecY resides and a short helix (helix 2A) on the extracellular side of the membrane which forms a plug. The plug probably moves laterally to allow the channel to open. The ring and the pore may move independently.</text>
</comment>
<dbReference type="GO" id="GO:0043952">
    <property type="term" value="P:protein transport by the Sec complex"/>
    <property type="evidence" value="ECO:0007669"/>
    <property type="project" value="UniProtKB-UniRule"/>
</dbReference>
<evidence type="ECO:0000256" key="8">
    <source>
        <dbReference type="ARBA" id="ARBA00023136"/>
    </source>
</evidence>
<evidence type="ECO:0000313" key="15">
    <source>
        <dbReference type="Proteomes" id="UP000002484"/>
    </source>
</evidence>
<evidence type="ECO:0000313" key="14">
    <source>
        <dbReference type="EMBL" id="ADP84191.1"/>
    </source>
</evidence>
<dbReference type="GO" id="GO:0005886">
    <property type="term" value="C:plasma membrane"/>
    <property type="evidence" value="ECO:0007669"/>
    <property type="project" value="UniProtKB-SubCell"/>
</dbReference>
<feature type="transmembrane region" description="Helical" evidence="10">
    <location>
        <begin position="207"/>
        <end position="234"/>
    </location>
</feature>
<keyword evidence="3 10" id="KW-0813">Transport</keyword>
<feature type="transmembrane region" description="Helical" evidence="10">
    <location>
        <begin position="157"/>
        <end position="177"/>
    </location>
</feature>
<feature type="transmembrane region" description="Helical" evidence="10">
    <location>
        <begin position="117"/>
        <end position="137"/>
    </location>
</feature>
<feature type="transmembrane region" description="Helical" evidence="10">
    <location>
        <begin position="184"/>
        <end position="201"/>
    </location>
</feature>
<sequence>MLTAFTRAFRTPDLRKKLLFTFGIVVLFRIGSVLPAPGVSYGAVHTCLSTASTGASNVYSLINLFSGGALLQLSIFALGIMPYITSSIILQLLVVVIPRLEQLKKEGSAGEQKITQYTRYLTIALGILQATGIVALARSGRLFPDCSAQIIPDTSLFRIATIVITMTAGVGVIMWLGELITARGIGNGMSLLIFTSIASRLPSQGTAILQVAGGVVFTLVCLLGLAIVVFVILVEQSQRRIPVQYAKRLIGRRMYGGTSTYLPIKVNQAGVIPVIFASSLLQLPQLVGQVWNNKGFQDFETRYLSKGDHPLYLATYGLLIIFFTYFYVAITFNPTEVADNMKKYGGFIPGIRPGRPTAEYLDHVLSRITLPGSLFLGVITVLPLALLNLTKDQPFPFAGTSVLIMVGVGLETVKQIESQLMLRNYEGFLR</sequence>
<dbReference type="PROSITE" id="PS00756">
    <property type="entry name" value="SECY_2"/>
    <property type="match status" value="1"/>
</dbReference>
<dbReference type="SUPFAM" id="SSF103491">
    <property type="entry name" value="Preprotein translocase SecY subunit"/>
    <property type="match status" value="1"/>
</dbReference>
<dbReference type="NCBIfam" id="TIGR00967">
    <property type="entry name" value="3a0501s007"/>
    <property type="match status" value="1"/>
</dbReference>
<feature type="transmembrane region" description="Helical" evidence="10">
    <location>
        <begin position="368"/>
        <end position="389"/>
    </location>
</feature>
<organism evidence="14 15">
    <name type="scientific">Pseudofrankia inefficax (strain DSM 45817 / CECT 9037 / DDB 130130 / EuI1c)</name>
    <name type="common">Frankia inefficax</name>
    <dbReference type="NCBI Taxonomy" id="298654"/>
    <lineage>
        <taxon>Bacteria</taxon>
        <taxon>Bacillati</taxon>
        <taxon>Actinomycetota</taxon>
        <taxon>Actinomycetes</taxon>
        <taxon>Frankiales</taxon>
        <taxon>Frankiaceae</taxon>
        <taxon>Pseudofrankia</taxon>
    </lineage>
</organism>
<dbReference type="RefSeq" id="WP_013427307.1">
    <property type="nucleotide sequence ID" value="NC_014666.1"/>
</dbReference>
<dbReference type="Pfam" id="PF00344">
    <property type="entry name" value="SecY"/>
    <property type="match status" value="1"/>
</dbReference>
<name>E3J394_PSEI1</name>
<dbReference type="InterPro" id="IPR023201">
    <property type="entry name" value="SecY_dom_sf"/>
</dbReference>
<evidence type="ECO:0000256" key="11">
    <source>
        <dbReference type="RuleBase" id="RU000537"/>
    </source>
</evidence>
<dbReference type="FunCoup" id="E3J394">
    <property type="interactions" value="407"/>
</dbReference>
<dbReference type="HAMAP" id="MF_01465">
    <property type="entry name" value="SecY"/>
    <property type="match status" value="1"/>
</dbReference>
<feature type="transmembrane region" description="Helical" evidence="10">
    <location>
        <begin position="311"/>
        <end position="332"/>
    </location>
</feature>
<dbReference type="FunFam" id="1.10.3370.10:FF:000001">
    <property type="entry name" value="Preprotein translocase subunit SecY"/>
    <property type="match status" value="1"/>
</dbReference>
<dbReference type="OrthoDB" id="9809248at2"/>
<dbReference type="EMBL" id="CP002299">
    <property type="protein sequence ID" value="ADP84191.1"/>
    <property type="molecule type" value="Genomic_DNA"/>
</dbReference>
<evidence type="ECO:0000256" key="6">
    <source>
        <dbReference type="ARBA" id="ARBA00022989"/>
    </source>
</evidence>